<dbReference type="EMBL" id="JABBNI010000063">
    <property type="protein sequence ID" value="NMM65130.1"/>
    <property type="molecule type" value="Genomic_DNA"/>
</dbReference>
<dbReference type="InterPro" id="IPR008964">
    <property type="entry name" value="Invasin/intimin_cell_adhesion"/>
</dbReference>
<organism evidence="4 5">
    <name type="scientific">Clostridium muellerianum</name>
    <dbReference type="NCBI Taxonomy" id="2716538"/>
    <lineage>
        <taxon>Bacteria</taxon>
        <taxon>Bacillati</taxon>
        <taxon>Bacillota</taxon>
        <taxon>Clostridia</taxon>
        <taxon>Eubacteriales</taxon>
        <taxon>Clostridiaceae</taxon>
        <taxon>Clostridium</taxon>
    </lineage>
</organism>
<evidence type="ECO:0000256" key="1">
    <source>
        <dbReference type="ARBA" id="ARBA00010116"/>
    </source>
</evidence>
<name>A0A7Y0HQH3_9CLOT</name>
<dbReference type="AlphaFoldDB" id="A0A7Y0HQH3"/>
<dbReference type="SUPFAM" id="SSF49373">
    <property type="entry name" value="Invasin/intimin cell-adhesion fragments"/>
    <property type="match status" value="1"/>
</dbReference>
<gene>
    <name evidence="4" type="ORF">HBE96_21330</name>
</gene>
<sequence>MTDTKLSVKLSKAVDDAKAENFSIAGCTVNTATLSADKTEVKLDVTGLQVSKDYTLKVTGLKIAAVAQEDLTKDFKMPNAESLFSPELSFSKTQVTANAEDSVLVTFTLKDLNGNVMKDASGVEVAFSSTFGNLAEKRVTAQNGVATVLLKSETLDKAQNAIVTAQVVEANNKNLYGLQKQSSIPMDPNPNSGKDQTVGATMTQVQASQADRVTVFFNKDVDVAKYAIKGTSEYNKTKDNTKADISVYSKVANDKLTDPASDDNANKSSQVIGIAPVQGNSRALQLILDKPLTDNSNVAVNFVDKTGSLNVSSTESCKLTDSRRPAMLGVERNGLKELKVTFSEPVEASTANSTLNWVIDGVKLSDDVYGLNTTKATAVVGDFKVADGTDTRNVVTITLGKDKDGNQIYFKPGTHSIQGSGIGDWANLTDLNNNVMNTETLDFAIPEDKDAPNATVEVQSPEQYVVSFDKDLVSNLTNADIKLQKYNKDKATWEDYTKQTLKVTKIADASKYKVEVTKDWTDKDVYDTTTSHLNYYNDSYRLVIPTEKVANAANGIKNVEQDLTLGGAMTTPDLTSPVISDIKEIKNADGTIVYNAIMSEPVKIAVVNADGTISPSADSLDTLAEGQKALPQVTAQFIKKDGSKTIDGTVSAYVKDQYDKTISVVPKTALDNGDWTLVVRSISDDIGNTAASATRDFTVKTDAVQADNKFAVKWAFADQDTVLNPAEHGDGDNTADYIYVKFNKAESITGDATNVLKTSNYSLDGEPLPTGTQITANIAGYDDKDGVNDSITIKLKQGTLNHKNAPHVLTISSYLESTTAGDALTNGGAKTLAWNIADADGLVSDMAQTLLGSNATVGKDAAGHNVVTVTNTDAKLVDLLTVSNISTIPTVKIGTTTLADSAMSPAAVKAALVTALGKPAGYDANQLTLADLVGKTIEVNGTNYTVGPVTH</sequence>
<dbReference type="InterPro" id="IPR013783">
    <property type="entry name" value="Ig-like_fold"/>
</dbReference>
<dbReference type="Gene3D" id="2.60.40.1220">
    <property type="match status" value="1"/>
</dbReference>
<dbReference type="Proteomes" id="UP000537131">
    <property type="component" value="Unassembled WGS sequence"/>
</dbReference>
<comment type="caution">
    <text evidence="4">The sequence shown here is derived from an EMBL/GenBank/DDBJ whole genome shotgun (WGS) entry which is preliminary data.</text>
</comment>
<evidence type="ECO:0000313" key="5">
    <source>
        <dbReference type="Proteomes" id="UP000537131"/>
    </source>
</evidence>
<evidence type="ECO:0000313" key="4">
    <source>
        <dbReference type="EMBL" id="NMM65130.1"/>
    </source>
</evidence>
<evidence type="ECO:0000259" key="3">
    <source>
        <dbReference type="Pfam" id="PF02369"/>
    </source>
</evidence>
<feature type="domain" description="Big-1" evidence="3">
    <location>
        <begin position="87"/>
        <end position="167"/>
    </location>
</feature>
<comment type="similarity">
    <text evidence="1">Belongs to the intimin/invasin family.</text>
</comment>
<dbReference type="InterPro" id="IPR003344">
    <property type="entry name" value="Big_1_dom"/>
</dbReference>
<keyword evidence="2" id="KW-0732">Signal</keyword>
<accession>A0A7Y0HQH3</accession>
<dbReference type="InterPro" id="IPR014755">
    <property type="entry name" value="Cu-Rt/internalin_Ig-like"/>
</dbReference>
<evidence type="ECO:0000256" key="2">
    <source>
        <dbReference type="ARBA" id="ARBA00022729"/>
    </source>
</evidence>
<reference evidence="4 5" key="1">
    <citation type="submission" date="2020-06" db="EMBL/GenBank/DDBJ databases">
        <title>Complete Genome Sequence of Clostridium muelleri sp. nov. P21T, an Acid-Alcohol Producing Acetogen Isolated from Old Hay.</title>
        <authorList>
            <person name="Duncan K.E."/>
            <person name="Tanner R.S."/>
        </authorList>
    </citation>
    <scope>NUCLEOTIDE SEQUENCE [LARGE SCALE GENOMIC DNA]</scope>
    <source>
        <strain evidence="4 5">P21</strain>
    </source>
</reference>
<keyword evidence="5" id="KW-1185">Reference proteome</keyword>
<protein>
    <recommendedName>
        <fullName evidence="3">Big-1 domain-containing protein</fullName>
    </recommendedName>
</protein>
<proteinExistence type="inferred from homology"/>
<dbReference type="Pfam" id="PF02369">
    <property type="entry name" value="Big_1"/>
    <property type="match status" value="1"/>
</dbReference>
<dbReference type="Gene3D" id="2.60.40.10">
    <property type="entry name" value="Immunoglobulins"/>
    <property type="match status" value="1"/>
</dbReference>